<dbReference type="RefSeq" id="WP_061412139.1">
    <property type="nucleotide sequence ID" value="NZ_KQ968359.1"/>
</dbReference>
<dbReference type="AlphaFoldDB" id="A0A139K2H1"/>
<sequence>MAELIINGREALKEWGVRMGDNFLDVLGAPVPLKEFIENKSRLEHGKQVLMDNPKLDERELTLVFTVEGDSPADYQAKKTAFYEELYKGKIDIQIPENNSDIYHLLYLGKSVSYAQSLDRTFRKISAKFCEYNPSNRVVG</sequence>
<proteinExistence type="predicted"/>
<evidence type="ECO:0000313" key="2">
    <source>
        <dbReference type="Proteomes" id="UP000462376"/>
    </source>
</evidence>
<organism evidence="1 2">
    <name type="scientific">Bacteroides uniformis</name>
    <dbReference type="NCBI Taxonomy" id="820"/>
    <lineage>
        <taxon>Bacteria</taxon>
        <taxon>Pseudomonadati</taxon>
        <taxon>Bacteroidota</taxon>
        <taxon>Bacteroidia</taxon>
        <taxon>Bacteroidales</taxon>
        <taxon>Bacteroidaceae</taxon>
        <taxon>Bacteroides</taxon>
    </lineage>
</organism>
<evidence type="ECO:0000313" key="1">
    <source>
        <dbReference type="EMBL" id="KAB4233528.1"/>
    </source>
</evidence>
<dbReference type="Proteomes" id="UP000462376">
    <property type="component" value="Unassembled WGS sequence"/>
</dbReference>
<comment type="caution">
    <text evidence="1">The sequence shown here is derived from an EMBL/GenBank/DDBJ whole genome shotgun (WGS) entry which is preliminary data.</text>
</comment>
<gene>
    <name evidence="1" type="ORF">GAP47_15985</name>
</gene>
<reference evidence="1 2" key="1">
    <citation type="journal article" date="2019" name="Nat. Med.">
        <title>A library of human gut bacterial isolates paired with longitudinal multiomics data enables mechanistic microbiome research.</title>
        <authorList>
            <person name="Poyet M."/>
            <person name="Groussin M."/>
            <person name="Gibbons S.M."/>
            <person name="Avila-Pacheco J."/>
            <person name="Jiang X."/>
            <person name="Kearney S.M."/>
            <person name="Perrotta A.R."/>
            <person name="Berdy B."/>
            <person name="Zhao S."/>
            <person name="Lieberman T.D."/>
            <person name="Swanson P.K."/>
            <person name="Smith M."/>
            <person name="Roesemann S."/>
            <person name="Alexander J.E."/>
            <person name="Rich S.A."/>
            <person name="Livny J."/>
            <person name="Vlamakis H."/>
            <person name="Clish C."/>
            <person name="Bullock K."/>
            <person name="Deik A."/>
            <person name="Scott J."/>
            <person name="Pierce K.A."/>
            <person name="Xavier R.J."/>
            <person name="Alm E.J."/>
        </authorList>
    </citation>
    <scope>NUCLEOTIDE SEQUENCE [LARGE SCALE GENOMIC DNA]</scope>
    <source>
        <strain evidence="1 2">BIOML-A5</strain>
    </source>
</reference>
<protein>
    <submittedName>
        <fullName evidence="1">Uncharacterized protein</fullName>
    </submittedName>
</protein>
<name>A0A139K2H1_BACUN</name>
<dbReference type="EMBL" id="WCTL01000016">
    <property type="protein sequence ID" value="KAB4233528.1"/>
    <property type="molecule type" value="Genomic_DNA"/>
</dbReference>
<accession>A0A139K2H1</accession>